<sequence length="210" mass="23537">MSSPIKISDTGESYIPLNLPSRLGVNEEGDLRLTPWKEDDLDDLIELFNLPKIETWGRSRPSPFTRSDAEDLIPEIQSHHSFNLSPSLSTYPKTRVRLSPLGAVRTDQGKVIGTMGLKPPSKPESEWEVTYNVHDDYAGRGIGNAMVGVAVDLARWLGIERLIAHTERGNLASNHILRKNGFVIQSEIMIGWPDHRGGGQREVYEWVIDL</sequence>
<dbReference type="InterPro" id="IPR000182">
    <property type="entry name" value="GNAT_dom"/>
</dbReference>
<evidence type="ECO:0000313" key="3">
    <source>
        <dbReference type="Proteomes" id="UP001358614"/>
    </source>
</evidence>
<dbReference type="CDD" id="cd04301">
    <property type="entry name" value="NAT_SF"/>
    <property type="match status" value="1"/>
</dbReference>
<dbReference type="InterPro" id="IPR051531">
    <property type="entry name" value="N-acetyltransferase"/>
</dbReference>
<dbReference type="GO" id="GO:0016747">
    <property type="term" value="F:acyltransferase activity, transferring groups other than amino-acyl groups"/>
    <property type="evidence" value="ECO:0007669"/>
    <property type="project" value="InterPro"/>
</dbReference>
<dbReference type="Pfam" id="PF13302">
    <property type="entry name" value="Acetyltransf_3"/>
    <property type="match status" value="1"/>
</dbReference>
<dbReference type="Gene3D" id="3.40.630.30">
    <property type="match status" value="1"/>
</dbReference>
<evidence type="ECO:0000259" key="1">
    <source>
        <dbReference type="PROSITE" id="PS51186"/>
    </source>
</evidence>
<dbReference type="PROSITE" id="PS51186">
    <property type="entry name" value="GNAT"/>
    <property type="match status" value="1"/>
</dbReference>
<dbReference type="EMBL" id="CP144089">
    <property type="protein sequence ID" value="WWD06407.1"/>
    <property type="molecule type" value="Genomic_DNA"/>
</dbReference>
<name>A0AAX4KIV7_9TREE</name>
<dbReference type="PANTHER" id="PTHR43792">
    <property type="entry name" value="GNAT FAMILY, PUTATIVE (AFU_ORTHOLOGUE AFUA_3G00765)-RELATED-RELATED"/>
    <property type="match status" value="1"/>
</dbReference>
<keyword evidence="3" id="KW-1185">Reference proteome</keyword>
<dbReference type="Proteomes" id="UP001358614">
    <property type="component" value="Chromosome 1"/>
</dbReference>
<dbReference type="InterPro" id="IPR016181">
    <property type="entry name" value="Acyl_CoA_acyltransferase"/>
</dbReference>
<organism evidence="2 3">
    <name type="scientific">Kwoniella europaea PYCC6329</name>
    <dbReference type="NCBI Taxonomy" id="1423913"/>
    <lineage>
        <taxon>Eukaryota</taxon>
        <taxon>Fungi</taxon>
        <taxon>Dikarya</taxon>
        <taxon>Basidiomycota</taxon>
        <taxon>Agaricomycotina</taxon>
        <taxon>Tremellomycetes</taxon>
        <taxon>Tremellales</taxon>
        <taxon>Cryptococcaceae</taxon>
        <taxon>Kwoniella</taxon>
    </lineage>
</organism>
<evidence type="ECO:0000313" key="2">
    <source>
        <dbReference type="EMBL" id="WWD06407.1"/>
    </source>
</evidence>
<dbReference type="RefSeq" id="XP_066084374.1">
    <property type="nucleotide sequence ID" value="XM_066228277.1"/>
</dbReference>
<dbReference type="PANTHER" id="PTHR43792:SF16">
    <property type="entry name" value="N-ACETYLTRANSFERASE DOMAIN-CONTAINING PROTEIN"/>
    <property type="match status" value="1"/>
</dbReference>
<protein>
    <recommendedName>
        <fullName evidence="1">N-acetyltransferase domain-containing protein</fullName>
    </recommendedName>
</protein>
<dbReference type="SUPFAM" id="SSF55729">
    <property type="entry name" value="Acyl-CoA N-acyltransferases (Nat)"/>
    <property type="match status" value="1"/>
</dbReference>
<dbReference type="GeneID" id="91103298"/>
<reference evidence="2 3" key="1">
    <citation type="submission" date="2024-01" db="EMBL/GenBank/DDBJ databases">
        <title>Comparative genomics of Cryptococcus and Kwoniella reveals pathogenesis evolution and contrasting modes of karyotype evolution via chromosome fusion or intercentromeric recombination.</title>
        <authorList>
            <person name="Coelho M.A."/>
            <person name="David-Palma M."/>
            <person name="Shea T."/>
            <person name="Bowers K."/>
            <person name="McGinley-Smith S."/>
            <person name="Mohammad A.W."/>
            <person name="Gnirke A."/>
            <person name="Yurkov A.M."/>
            <person name="Nowrousian M."/>
            <person name="Sun S."/>
            <person name="Cuomo C.A."/>
            <person name="Heitman J."/>
        </authorList>
    </citation>
    <scope>NUCLEOTIDE SEQUENCE [LARGE SCALE GENOMIC DNA]</scope>
    <source>
        <strain evidence="2 3">PYCC6329</strain>
    </source>
</reference>
<gene>
    <name evidence="2" type="ORF">V865_004497</name>
</gene>
<dbReference type="AlphaFoldDB" id="A0AAX4KIV7"/>
<feature type="domain" description="N-acetyltransferase" evidence="1">
    <location>
        <begin position="31"/>
        <end position="210"/>
    </location>
</feature>
<dbReference type="KEGG" id="ker:91103298"/>
<accession>A0AAX4KIV7</accession>
<proteinExistence type="predicted"/>